<reference evidence="1 2" key="1">
    <citation type="journal article" date="2014" name="Genome Announc.">
        <title>Draft Genome Sequence of Amycolatopsis lurida NRRL 2430, Producer of the Glycopeptide Family Antibiotic Ristocetin.</title>
        <authorList>
            <person name="Kwun M.J."/>
            <person name="Hong H.J."/>
        </authorList>
    </citation>
    <scope>NUCLEOTIDE SEQUENCE [LARGE SCALE GENOMIC DNA]</scope>
    <source>
        <strain evidence="1 2">NRRL 2430</strain>
    </source>
</reference>
<proteinExistence type="predicted"/>
<dbReference type="EMBL" id="JFBM01000055">
    <property type="protein sequence ID" value="KFU75794.1"/>
    <property type="molecule type" value="Genomic_DNA"/>
</dbReference>
<dbReference type="AlphaFoldDB" id="A0A2P2FGF8"/>
<keyword evidence="2" id="KW-1185">Reference proteome</keyword>
<comment type="caution">
    <text evidence="1">The sequence shown here is derived from an EMBL/GenBank/DDBJ whole genome shotgun (WGS) entry which is preliminary data.</text>
</comment>
<evidence type="ECO:0000313" key="2">
    <source>
        <dbReference type="Proteomes" id="UP000256220"/>
    </source>
</evidence>
<protein>
    <submittedName>
        <fullName evidence="1">Uncharacterized protein</fullName>
    </submittedName>
</protein>
<name>A0A2P2FGF8_AMYLU</name>
<evidence type="ECO:0000313" key="1">
    <source>
        <dbReference type="EMBL" id="KFU75794.1"/>
    </source>
</evidence>
<accession>A0A2P2FGF8</accession>
<organism evidence="1 2">
    <name type="scientific">Amycolatopsis lurida NRRL 2430</name>
    <dbReference type="NCBI Taxonomy" id="1460371"/>
    <lineage>
        <taxon>Bacteria</taxon>
        <taxon>Bacillati</taxon>
        <taxon>Actinomycetota</taxon>
        <taxon>Actinomycetes</taxon>
        <taxon>Pseudonocardiales</taxon>
        <taxon>Pseudonocardiaceae</taxon>
        <taxon>Amycolatopsis</taxon>
    </lineage>
</organism>
<gene>
    <name evidence="1" type="ORF">BB31_39495</name>
</gene>
<dbReference type="Proteomes" id="UP000256220">
    <property type="component" value="Unassembled WGS sequence"/>
</dbReference>
<sequence>MATPAHAEDLVPALWKAARARGITGPDWSARGMPSQCRLDDEAYRALLKERATGVVLERSDDLIAVSAPDASVVVTWSGRRFSRVLLAQGKASVPVFDDDTQATVFTWRGDHRATGWLSRYTRTEPT</sequence>